<dbReference type="SUPFAM" id="SSF110221">
    <property type="entry name" value="AbfB domain"/>
    <property type="match status" value="1"/>
</dbReference>
<dbReference type="PANTHER" id="PTHR43133:SF8">
    <property type="entry name" value="RNA POLYMERASE SIGMA FACTOR HI_1459-RELATED"/>
    <property type="match status" value="1"/>
</dbReference>
<keyword evidence="8" id="KW-1185">Reference proteome</keyword>
<dbReference type="AlphaFoldDB" id="A0A919J8A6"/>
<accession>A0A919J8A6</accession>
<evidence type="ECO:0000256" key="2">
    <source>
        <dbReference type="ARBA" id="ARBA00023082"/>
    </source>
</evidence>
<dbReference type="GO" id="GO:0016987">
    <property type="term" value="F:sigma factor activity"/>
    <property type="evidence" value="ECO:0007669"/>
    <property type="project" value="UniProtKB-KW"/>
</dbReference>
<dbReference type="GO" id="GO:0046556">
    <property type="term" value="F:alpha-L-arabinofuranosidase activity"/>
    <property type="evidence" value="ECO:0007669"/>
    <property type="project" value="InterPro"/>
</dbReference>
<feature type="domain" description="RNA polymerase sigma-70 region 2" evidence="5">
    <location>
        <begin position="32"/>
        <end position="94"/>
    </location>
</feature>
<dbReference type="Pfam" id="PF04542">
    <property type="entry name" value="Sigma70_r2"/>
    <property type="match status" value="1"/>
</dbReference>
<protein>
    <recommendedName>
        <fullName evidence="9">RNA polymerase sigma factor (Sigma-70 family)</fullName>
    </recommendedName>
</protein>
<comment type="caution">
    <text evidence="7">The sequence shown here is derived from an EMBL/GenBank/DDBJ whole genome shotgun (WGS) entry which is preliminary data.</text>
</comment>
<dbReference type="InterPro" id="IPR036195">
    <property type="entry name" value="AbfB_ABD_sf"/>
</dbReference>
<evidence type="ECO:0000259" key="5">
    <source>
        <dbReference type="Pfam" id="PF04542"/>
    </source>
</evidence>
<dbReference type="EMBL" id="BOMM01000085">
    <property type="protein sequence ID" value="GIE16390.1"/>
    <property type="molecule type" value="Genomic_DNA"/>
</dbReference>
<gene>
    <name evidence="7" type="ORF">Afe05nite_82300</name>
</gene>
<name>A0A919J8A6_9ACTN</name>
<reference evidence="7" key="1">
    <citation type="submission" date="2021-01" db="EMBL/GenBank/DDBJ databases">
        <title>Whole genome shotgun sequence of Actinoplanes ferrugineus NBRC 15555.</title>
        <authorList>
            <person name="Komaki H."/>
            <person name="Tamura T."/>
        </authorList>
    </citation>
    <scope>NUCLEOTIDE SEQUENCE</scope>
    <source>
        <strain evidence="7">NBRC 15555</strain>
    </source>
</reference>
<dbReference type="RefSeq" id="WP_239118588.1">
    <property type="nucleotide sequence ID" value="NZ_BAAABP010000059.1"/>
</dbReference>
<dbReference type="Pfam" id="PF05270">
    <property type="entry name" value="AbfB"/>
    <property type="match status" value="1"/>
</dbReference>
<dbReference type="InterPro" id="IPR013325">
    <property type="entry name" value="RNA_pol_sigma_r2"/>
</dbReference>
<dbReference type="InterPro" id="IPR007934">
    <property type="entry name" value="AbfB_ABD"/>
</dbReference>
<dbReference type="InterPro" id="IPR007627">
    <property type="entry name" value="RNA_pol_sigma70_r2"/>
</dbReference>
<sequence>MTALSRTENVAVVSAARAGDSDAMSELARLQLPFVYRLVAQAMPGDPDVDDVVQDIMLRAFQQLPSLRDPKSFRPWLAATALRQIATHRTRGDRLEGQAAPLDAAVGLPDAAAEVEGPALLRADLATQRRQIGHATRWMGSRERAVYSLWSLETIGELSRADTARALNESAASTGVRVQRMREQLDLSRKVVAALEMSPGCPELEGVVAGWDSVPSAFWRKRIGKHVRSCPVCARATRGLVPVERLLAGLALITVPVALSGAVLAKSLAVGGAAHGATVSAATWFGGAAQLVAAHPVVATISAVVLAAGVAVPTTAMTTSGPHRLTGSPAPTRSAGLLATGRMSLESTDSVGRFVTVAGDNGLLGRVSTASSLTSRQRATLRAVPGIADPACFSFRDQTGRYLRHASFRLRVNPAEGTVLFTRDATFCPRAGSAPGSITLESKNYPGYFVRHVGDALWIDQNDGSAGFRAQSSFAVRPALG</sequence>
<dbReference type="GO" id="GO:0003677">
    <property type="term" value="F:DNA binding"/>
    <property type="evidence" value="ECO:0007669"/>
    <property type="project" value="UniProtKB-KW"/>
</dbReference>
<dbReference type="InterPro" id="IPR039425">
    <property type="entry name" value="RNA_pol_sigma-70-like"/>
</dbReference>
<evidence type="ECO:0000259" key="6">
    <source>
        <dbReference type="Pfam" id="PF05270"/>
    </source>
</evidence>
<evidence type="ECO:0000256" key="3">
    <source>
        <dbReference type="ARBA" id="ARBA00023125"/>
    </source>
</evidence>
<keyword evidence="1" id="KW-0805">Transcription regulation</keyword>
<dbReference type="Gene3D" id="1.10.1740.10">
    <property type="match status" value="1"/>
</dbReference>
<evidence type="ECO:0008006" key="9">
    <source>
        <dbReference type="Google" id="ProtNLM"/>
    </source>
</evidence>
<dbReference type="Proteomes" id="UP000598174">
    <property type="component" value="Unassembled WGS sequence"/>
</dbReference>
<dbReference type="Gene3D" id="2.80.10.50">
    <property type="match status" value="1"/>
</dbReference>
<evidence type="ECO:0000256" key="1">
    <source>
        <dbReference type="ARBA" id="ARBA00023015"/>
    </source>
</evidence>
<dbReference type="PANTHER" id="PTHR43133">
    <property type="entry name" value="RNA POLYMERASE ECF-TYPE SIGMA FACTO"/>
    <property type="match status" value="1"/>
</dbReference>
<evidence type="ECO:0000313" key="8">
    <source>
        <dbReference type="Proteomes" id="UP000598174"/>
    </source>
</evidence>
<evidence type="ECO:0000313" key="7">
    <source>
        <dbReference type="EMBL" id="GIE16390.1"/>
    </source>
</evidence>
<keyword evidence="3" id="KW-0238">DNA-binding</keyword>
<dbReference type="GO" id="GO:0046373">
    <property type="term" value="P:L-arabinose metabolic process"/>
    <property type="evidence" value="ECO:0007669"/>
    <property type="project" value="InterPro"/>
</dbReference>
<keyword evidence="4" id="KW-0804">Transcription</keyword>
<dbReference type="SUPFAM" id="SSF88946">
    <property type="entry name" value="Sigma2 domain of RNA polymerase sigma factors"/>
    <property type="match status" value="1"/>
</dbReference>
<keyword evidence="2" id="KW-0731">Sigma factor</keyword>
<organism evidence="7 8">
    <name type="scientific">Paractinoplanes ferrugineus</name>
    <dbReference type="NCBI Taxonomy" id="113564"/>
    <lineage>
        <taxon>Bacteria</taxon>
        <taxon>Bacillati</taxon>
        <taxon>Actinomycetota</taxon>
        <taxon>Actinomycetes</taxon>
        <taxon>Micromonosporales</taxon>
        <taxon>Micromonosporaceae</taxon>
        <taxon>Paractinoplanes</taxon>
    </lineage>
</organism>
<proteinExistence type="predicted"/>
<dbReference type="CDD" id="cd23399">
    <property type="entry name" value="beta-trefoil_ABD_ABFB"/>
    <property type="match status" value="1"/>
</dbReference>
<evidence type="ECO:0000256" key="4">
    <source>
        <dbReference type="ARBA" id="ARBA00023163"/>
    </source>
</evidence>
<feature type="domain" description="Alpha-L-arabinofuranosidase B arabinose-binding" evidence="6">
    <location>
        <begin position="344"/>
        <end position="476"/>
    </location>
</feature>
<dbReference type="GO" id="GO:0006352">
    <property type="term" value="P:DNA-templated transcription initiation"/>
    <property type="evidence" value="ECO:0007669"/>
    <property type="project" value="InterPro"/>
</dbReference>